<dbReference type="PROSITE" id="PS51257">
    <property type="entry name" value="PROKAR_LIPOPROTEIN"/>
    <property type="match status" value="1"/>
</dbReference>
<proteinExistence type="predicted"/>
<dbReference type="EMBL" id="FNTV01000001">
    <property type="protein sequence ID" value="SEE72561.1"/>
    <property type="molecule type" value="Genomic_DNA"/>
</dbReference>
<protein>
    <submittedName>
        <fullName evidence="1">Uncharacterized protein</fullName>
    </submittedName>
</protein>
<gene>
    <name evidence="1" type="ORF">SAMN04489740_2323</name>
</gene>
<accession>A0A1H5L8B0</accession>
<dbReference type="Proteomes" id="UP000182725">
    <property type="component" value="Unassembled WGS sequence"/>
</dbReference>
<dbReference type="AlphaFoldDB" id="A0A1H5L8B0"/>
<organism evidence="1 2">
    <name type="scientific">Arthrobacter alpinus</name>
    <dbReference type="NCBI Taxonomy" id="656366"/>
    <lineage>
        <taxon>Bacteria</taxon>
        <taxon>Bacillati</taxon>
        <taxon>Actinomycetota</taxon>
        <taxon>Actinomycetes</taxon>
        <taxon>Micrococcales</taxon>
        <taxon>Micrococcaceae</taxon>
        <taxon>Arthrobacter</taxon>
    </lineage>
</organism>
<reference evidence="1 2" key="1">
    <citation type="submission" date="2016-10" db="EMBL/GenBank/DDBJ databases">
        <authorList>
            <person name="de Groot N.N."/>
        </authorList>
    </citation>
    <scope>NUCLEOTIDE SEQUENCE [LARGE SCALE GENOMIC DNA]</scope>
    <source>
        <strain evidence="1 2">DSM 22274</strain>
    </source>
</reference>
<name>A0A1H5L8B0_9MICC</name>
<evidence type="ECO:0000313" key="2">
    <source>
        <dbReference type="Proteomes" id="UP000182725"/>
    </source>
</evidence>
<dbReference type="RefSeq" id="WP_074711727.1">
    <property type="nucleotide sequence ID" value="NZ_FNTV01000001.1"/>
</dbReference>
<evidence type="ECO:0000313" key="1">
    <source>
        <dbReference type="EMBL" id="SEE72561.1"/>
    </source>
</evidence>
<sequence length="233" mass="23857">MPLTRSAARPGLPRRSTDFVVLLIALFALTGCITVPVGGGTPTASQGPTAAPGYVDRLKATPVGQATEGAMTTELPQFVTDSRNIACVFTASKAGNLNQPWEPNNFADSAIAPAPSIPVVNCQMVQYPQVNDADQADNCAGTNVGYLGGTAVLYPDKAIYGSCRAGVTAVEAAFGPQGAVSQEMASVPVLAPGIAMEAQGYRCAPLDDGVACANLASGIGFFIAAQKYEIFGP</sequence>